<dbReference type="EMBL" id="PFUO01000064">
    <property type="protein sequence ID" value="PJB17162.1"/>
    <property type="molecule type" value="Genomic_DNA"/>
</dbReference>
<dbReference type="GO" id="GO:0006270">
    <property type="term" value="P:DNA replication initiation"/>
    <property type="evidence" value="ECO:0007669"/>
    <property type="project" value="InterPro"/>
</dbReference>
<feature type="domain" description="Chromosomal replication initiator DnaA C-terminal" evidence="1">
    <location>
        <begin position="29"/>
        <end position="98"/>
    </location>
</feature>
<proteinExistence type="predicted"/>
<evidence type="ECO:0000313" key="2">
    <source>
        <dbReference type="EMBL" id="PJB17162.1"/>
    </source>
</evidence>
<dbReference type="Proteomes" id="UP000230611">
    <property type="component" value="Unassembled WGS sequence"/>
</dbReference>
<evidence type="ECO:0000313" key="3">
    <source>
        <dbReference type="Proteomes" id="UP000230611"/>
    </source>
</evidence>
<organism evidence="2 3">
    <name type="scientific">Candidatus Falkowbacteria bacterium CG_4_9_14_3_um_filter_38_19</name>
    <dbReference type="NCBI Taxonomy" id="1974559"/>
    <lineage>
        <taxon>Bacteria</taxon>
        <taxon>Candidatus Falkowiibacteriota</taxon>
    </lineage>
</organism>
<dbReference type="InterPro" id="IPR010921">
    <property type="entry name" value="Trp_repressor/repl_initiator"/>
</dbReference>
<protein>
    <submittedName>
        <fullName evidence="2">Chromosomal replication initiator protein DnaA</fullName>
    </submittedName>
</protein>
<dbReference type="AlphaFoldDB" id="A0A2M8AHX7"/>
<dbReference type="GO" id="GO:0005524">
    <property type="term" value="F:ATP binding"/>
    <property type="evidence" value="ECO:0007669"/>
    <property type="project" value="InterPro"/>
</dbReference>
<dbReference type="GO" id="GO:0005886">
    <property type="term" value="C:plasma membrane"/>
    <property type="evidence" value="ECO:0007669"/>
    <property type="project" value="TreeGrafter"/>
</dbReference>
<dbReference type="SMART" id="SM00760">
    <property type="entry name" value="Bac_DnaA_C"/>
    <property type="match status" value="1"/>
</dbReference>
<dbReference type="PANTHER" id="PTHR30050:SF2">
    <property type="entry name" value="CHROMOSOMAL REPLICATION INITIATOR PROTEIN DNAA"/>
    <property type="match status" value="1"/>
</dbReference>
<evidence type="ECO:0000259" key="1">
    <source>
        <dbReference type="SMART" id="SM00760"/>
    </source>
</evidence>
<comment type="caution">
    <text evidence="2">The sequence shown here is derived from an EMBL/GenBank/DDBJ whole genome shotgun (WGS) entry which is preliminary data.</text>
</comment>
<dbReference type="GO" id="GO:0003688">
    <property type="term" value="F:DNA replication origin binding"/>
    <property type="evidence" value="ECO:0007669"/>
    <property type="project" value="TreeGrafter"/>
</dbReference>
<dbReference type="PANTHER" id="PTHR30050">
    <property type="entry name" value="CHROMOSOMAL REPLICATION INITIATOR PROTEIN DNAA"/>
    <property type="match status" value="1"/>
</dbReference>
<sequence>EFNNTQPSIESAKNVLAGIISGFQTKSTTPKTIIEAVAKFFDINIKDLTGVSRKKELVVPRQIVMYLMRKEINSSYPAIGQELGGRDHTTAMHAFNKICKEIEEDERLKQNINSVKQLIYNNC</sequence>
<name>A0A2M8AHX7_9BACT</name>
<dbReference type="GO" id="GO:0006275">
    <property type="term" value="P:regulation of DNA replication"/>
    <property type="evidence" value="ECO:0007669"/>
    <property type="project" value="InterPro"/>
</dbReference>
<dbReference type="CDD" id="cd06571">
    <property type="entry name" value="Bac_DnaA_C"/>
    <property type="match status" value="1"/>
</dbReference>
<gene>
    <name evidence="2" type="ORF">CO116_01325</name>
</gene>
<dbReference type="InterPro" id="IPR013159">
    <property type="entry name" value="DnaA_C"/>
</dbReference>
<feature type="non-terminal residue" evidence="2">
    <location>
        <position position="1"/>
    </location>
</feature>
<accession>A0A2M8AHX7</accession>
<dbReference type="Pfam" id="PF08299">
    <property type="entry name" value="Bac_DnaA_C"/>
    <property type="match status" value="1"/>
</dbReference>
<dbReference type="Gene3D" id="1.10.1750.10">
    <property type="match status" value="1"/>
</dbReference>
<reference evidence="3" key="1">
    <citation type="submission" date="2017-09" db="EMBL/GenBank/DDBJ databases">
        <title>Depth-based differentiation of microbial function through sediment-hosted aquifers and enrichment of novel symbionts in the deep terrestrial subsurface.</title>
        <authorList>
            <person name="Probst A.J."/>
            <person name="Ladd B."/>
            <person name="Jarett J.K."/>
            <person name="Geller-Mcgrath D.E."/>
            <person name="Sieber C.M.K."/>
            <person name="Emerson J.B."/>
            <person name="Anantharaman K."/>
            <person name="Thomas B.C."/>
            <person name="Malmstrom R."/>
            <person name="Stieglmeier M."/>
            <person name="Klingl A."/>
            <person name="Woyke T."/>
            <person name="Ryan C.M."/>
            <person name="Banfield J.F."/>
        </authorList>
    </citation>
    <scope>NUCLEOTIDE SEQUENCE [LARGE SCALE GENOMIC DNA]</scope>
</reference>
<dbReference type="SUPFAM" id="SSF48295">
    <property type="entry name" value="TrpR-like"/>
    <property type="match status" value="1"/>
</dbReference>